<gene>
    <name evidence="1" type="ORF">CCAM_LOCUS12572</name>
</gene>
<accession>A0A484L397</accession>
<organism evidence="1 2">
    <name type="scientific">Cuscuta campestris</name>
    <dbReference type="NCBI Taxonomy" id="132261"/>
    <lineage>
        <taxon>Eukaryota</taxon>
        <taxon>Viridiplantae</taxon>
        <taxon>Streptophyta</taxon>
        <taxon>Embryophyta</taxon>
        <taxon>Tracheophyta</taxon>
        <taxon>Spermatophyta</taxon>
        <taxon>Magnoliopsida</taxon>
        <taxon>eudicotyledons</taxon>
        <taxon>Gunneridae</taxon>
        <taxon>Pentapetalae</taxon>
        <taxon>asterids</taxon>
        <taxon>lamiids</taxon>
        <taxon>Solanales</taxon>
        <taxon>Convolvulaceae</taxon>
        <taxon>Cuscuteae</taxon>
        <taxon>Cuscuta</taxon>
        <taxon>Cuscuta subgen. Grammica</taxon>
        <taxon>Cuscuta sect. Cleistogrammica</taxon>
    </lineage>
</organism>
<dbReference type="Proteomes" id="UP000595140">
    <property type="component" value="Unassembled WGS sequence"/>
</dbReference>
<proteinExistence type="predicted"/>
<dbReference type="AlphaFoldDB" id="A0A484L397"/>
<evidence type="ECO:0000313" key="1">
    <source>
        <dbReference type="EMBL" id="VFQ70796.1"/>
    </source>
</evidence>
<evidence type="ECO:0000313" key="2">
    <source>
        <dbReference type="Proteomes" id="UP000595140"/>
    </source>
</evidence>
<dbReference type="EMBL" id="OOIL02000945">
    <property type="protein sequence ID" value="VFQ70796.1"/>
    <property type="molecule type" value="Genomic_DNA"/>
</dbReference>
<sequence length="98" mass="11106">MNVPNFMGGAQEDTWNIELKCQPPHILHTSMNLTWSFEEAGGVGSAIDELFIPGKKWRKEKIFMGRREMVPCLVRTRNYHLALDKGGCLFQPLNGSDV</sequence>
<reference evidence="1 2" key="1">
    <citation type="submission" date="2018-04" db="EMBL/GenBank/DDBJ databases">
        <authorList>
            <person name="Vogel A."/>
        </authorList>
    </citation>
    <scope>NUCLEOTIDE SEQUENCE [LARGE SCALE GENOMIC DNA]</scope>
</reference>
<protein>
    <submittedName>
        <fullName evidence="1">Uncharacterized protein</fullName>
    </submittedName>
</protein>
<keyword evidence="2" id="KW-1185">Reference proteome</keyword>
<name>A0A484L397_9ASTE</name>